<reference evidence="2 3" key="1">
    <citation type="submission" date="2019-05" db="EMBL/GenBank/DDBJ databases">
        <title>Another draft genome of Portunus trituberculatus and its Hox gene families provides insights of decapod evolution.</title>
        <authorList>
            <person name="Jeong J.-H."/>
            <person name="Song I."/>
            <person name="Kim S."/>
            <person name="Choi T."/>
            <person name="Kim D."/>
            <person name="Ryu S."/>
            <person name="Kim W."/>
        </authorList>
    </citation>
    <scope>NUCLEOTIDE SEQUENCE [LARGE SCALE GENOMIC DNA]</scope>
    <source>
        <tissue evidence="2">Muscle</tissue>
    </source>
</reference>
<gene>
    <name evidence="2" type="ORF">E2C01_043470</name>
</gene>
<comment type="caution">
    <text evidence="2">The sequence shown here is derived from an EMBL/GenBank/DDBJ whole genome shotgun (WGS) entry which is preliminary data.</text>
</comment>
<accession>A0A5B7FPK1</accession>
<sequence>MFTFEKFPDTHRREPVKLILSVGHRLSMVGQTPDSGVVYGFICTEDFASSESKTTPPPILVESLLLDQAKTPFPQESDSLHSSAKLPASPPKEFDSSHSCPMDSNLSIASKREHKVYMPKPSFQTPTPFLHMLTPTLRRHSLQTPHIITPNIYALTPQTDQSN</sequence>
<dbReference type="EMBL" id="VSRR010009020">
    <property type="protein sequence ID" value="MPC49660.1"/>
    <property type="molecule type" value="Genomic_DNA"/>
</dbReference>
<evidence type="ECO:0000256" key="1">
    <source>
        <dbReference type="SAM" id="MobiDB-lite"/>
    </source>
</evidence>
<evidence type="ECO:0000313" key="2">
    <source>
        <dbReference type="EMBL" id="MPC49660.1"/>
    </source>
</evidence>
<feature type="region of interest" description="Disordered" evidence="1">
    <location>
        <begin position="71"/>
        <end position="104"/>
    </location>
</feature>
<dbReference type="AlphaFoldDB" id="A0A5B7FPK1"/>
<name>A0A5B7FPK1_PORTR</name>
<proteinExistence type="predicted"/>
<keyword evidence="3" id="KW-1185">Reference proteome</keyword>
<dbReference type="Proteomes" id="UP000324222">
    <property type="component" value="Unassembled WGS sequence"/>
</dbReference>
<protein>
    <submittedName>
        <fullName evidence="2">Uncharacterized protein</fullName>
    </submittedName>
</protein>
<evidence type="ECO:0000313" key="3">
    <source>
        <dbReference type="Proteomes" id="UP000324222"/>
    </source>
</evidence>
<organism evidence="2 3">
    <name type="scientific">Portunus trituberculatus</name>
    <name type="common">Swimming crab</name>
    <name type="synonym">Neptunus trituberculatus</name>
    <dbReference type="NCBI Taxonomy" id="210409"/>
    <lineage>
        <taxon>Eukaryota</taxon>
        <taxon>Metazoa</taxon>
        <taxon>Ecdysozoa</taxon>
        <taxon>Arthropoda</taxon>
        <taxon>Crustacea</taxon>
        <taxon>Multicrustacea</taxon>
        <taxon>Malacostraca</taxon>
        <taxon>Eumalacostraca</taxon>
        <taxon>Eucarida</taxon>
        <taxon>Decapoda</taxon>
        <taxon>Pleocyemata</taxon>
        <taxon>Brachyura</taxon>
        <taxon>Eubrachyura</taxon>
        <taxon>Portunoidea</taxon>
        <taxon>Portunidae</taxon>
        <taxon>Portuninae</taxon>
        <taxon>Portunus</taxon>
    </lineage>
</organism>